<dbReference type="AlphaFoldDB" id="A0A2P6NLZ8"/>
<gene>
    <name evidence="1" type="ORF">PROFUN_07592</name>
</gene>
<dbReference type="EMBL" id="MDYQ01000054">
    <property type="protein sequence ID" value="PRP84938.1"/>
    <property type="molecule type" value="Genomic_DNA"/>
</dbReference>
<sequence>MKKIGWLHFNGERRVRPSIVGQPIIMSLALSNIVSNDPFGTVIPRGTFVRI</sequence>
<accession>A0A2P6NLZ8</accession>
<keyword evidence="2" id="KW-1185">Reference proteome</keyword>
<evidence type="ECO:0000313" key="2">
    <source>
        <dbReference type="Proteomes" id="UP000241769"/>
    </source>
</evidence>
<name>A0A2P6NLZ8_9EUKA</name>
<protein>
    <submittedName>
        <fullName evidence="1">Uncharacterized protein</fullName>
    </submittedName>
</protein>
<dbReference type="Proteomes" id="UP000241769">
    <property type="component" value="Unassembled WGS sequence"/>
</dbReference>
<reference evidence="1 2" key="1">
    <citation type="journal article" date="2018" name="Genome Biol. Evol.">
        <title>Multiple Roots of Fruiting Body Formation in Amoebozoa.</title>
        <authorList>
            <person name="Hillmann F."/>
            <person name="Forbes G."/>
            <person name="Novohradska S."/>
            <person name="Ferling I."/>
            <person name="Riege K."/>
            <person name="Groth M."/>
            <person name="Westermann M."/>
            <person name="Marz M."/>
            <person name="Spaller T."/>
            <person name="Winckler T."/>
            <person name="Schaap P."/>
            <person name="Glockner G."/>
        </authorList>
    </citation>
    <scope>NUCLEOTIDE SEQUENCE [LARGE SCALE GENOMIC DNA]</scope>
    <source>
        <strain evidence="1 2">Jena</strain>
    </source>
</reference>
<organism evidence="1 2">
    <name type="scientific">Planoprotostelium fungivorum</name>
    <dbReference type="NCBI Taxonomy" id="1890364"/>
    <lineage>
        <taxon>Eukaryota</taxon>
        <taxon>Amoebozoa</taxon>
        <taxon>Evosea</taxon>
        <taxon>Variosea</taxon>
        <taxon>Cavosteliida</taxon>
        <taxon>Cavosteliaceae</taxon>
        <taxon>Planoprotostelium</taxon>
    </lineage>
</organism>
<proteinExistence type="predicted"/>
<evidence type="ECO:0000313" key="1">
    <source>
        <dbReference type="EMBL" id="PRP84938.1"/>
    </source>
</evidence>
<comment type="caution">
    <text evidence="1">The sequence shown here is derived from an EMBL/GenBank/DDBJ whole genome shotgun (WGS) entry which is preliminary data.</text>
</comment>
<dbReference type="InParanoid" id="A0A2P6NLZ8"/>